<dbReference type="Proteomes" id="UP000237347">
    <property type="component" value="Unassembled WGS sequence"/>
</dbReference>
<evidence type="ECO:0000313" key="2">
    <source>
        <dbReference type="EMBL" id="KAK7826456.1"/>
    </source>
</evidence>
<proteinExistence type="predicted"/>
<keyword evidence="1" id="KW-0732">Signal</keyword>
<comment type="caution">
    <text evidence="2">The sequence shown here is derived from an EMBL/GenBank/DDBJ whole genome shotgun (WGS) entry which is preliminary data.</text>
</comment>
<dbReference type="EMBL" id="PKMF04000545">
    <property type="protein sequence ID" value="KAK7826456.1"/>
    <property type="molecule type" value="Genomic_DNA"/>
</dbReference>
<accession>A0AAW0JJ91</accession>
<name>A0AAW0JJ91_QUESU</name>
<evidence type="ECO:0000256" key="1">
    <source>
        <dbReference type="SAM" id="SignalP"/>
    </source>
</evidence>
<sequence length="79" mass="9154">MILPFTTLKFVFVVLQNFTTSLTRAKKELLKEYEGDESNKKEVSRNDFPPNFFFGVATSAYQVLFLPSPLQSNFLVCFY</sequence>
<keyword evidence="3" id="KW-1185">Reference proteome</keyword>
<dbReference type="AlphaFoldDB" id="A0AAW0JJ91"/>
<dbReference type="Gene3D" id="3.20.20.80">
    <property type="entry name" value="Glycosidases"/>
    <property type="match status" value="1"/>
</dbReference>
<protein>
    <submittedName>
        <fullName evidence="2">Uncharacterized protein</fullName>
    </submittedName>
</protein>
<feature type="chain" id="PRO_5043698930" evidence="1">
    <location>
        <begin position="26"/>
        <end position="79"/>
    </location>
</feature>
<organism evidence="2 3">
    <name type="scientific">Quercus suber</name>
    <name type="common">Cork oak</name>
    <dbReference type="NCBI Taxonomy" id="58331"/>
    <lineage>
        <taxon>Eukaryota</taxon>
        <taxon>Viridiplantae</taxon>
        <taxon>Streptophyta</taxon>
        <taxon>Embryophyta</taxon>
        <taxon>Tracheophyta</taxon>
        <taxon>Spermatophyta</taxon>
        <taxon>Magnoliopsida</taxon>
        <taxon>eudicotyledons</taxon>
        <taxon>Gunneridae</taxon>
        <taxon>Pentapetalae</taxon>
        <taxon>rosids</taxon>
        <taxon>fabids</taxon>
        <taxon>Fagales</taxon>
        <taxon>Fagaceae</taxon>
        <taxon>Quercus</taxon>
    </lineage>
</organism>
<reference evidence="2 3" key="1">
    <citation type="journal article" date="2018" name="Sci. Data">
        <title>The draft genome sequence of cork oak.</title>
        <authorList>
            <person name="Ramos A.M."/>
            <person name="Usie A."/>
            <person name="Barbosa P."/>
            <person name="Barros P.M."/>
            <person name="Capote T."/>
            <person name="Chaves I."/>
            <person name="Simoes F."/>
            <person name="Abreu I."/>
            <person name="Carrasquinho I."/>
            <person name="Faro C."/>
            <person name="Guimaraes J.B."/>
            <person name="Mendonca D."/>
            <person name="Nobrega F."/>
            <person name="Rodrigues L."/>
            <person name="Saibo N.J.M."/>
            <person name="Varela M.C."/>
            <person name="Egas C."/>
            <person name="Matos J."/>
            <person name="Miguel C.M."/>
            <person name="Oliveira M.M."/>
            <person name="Ricardo C.P."/>
            <person name="Goncalves S."/>
        </authorList>
    </citation>
    <scope>NUCLEOTIDE SEQUENCE [LARGE SCALE GENOMIC DNA]</scope>
    <source>
        <strain evidence="3">cv. HL8</strain>
    </source>
</reference>
<evidence type="ECO:0000313" key="3">
    <source>
        <dbReference type="Proteomes" id="UP000237347"/>
    </source>
</evidence>
<gene>
    <name evidence="2" type="ORF">CFP56_032135</name>
</gene>
<feature type="signal peptide" evidence="1">
    <location>
        <begin position="1"/>
        <end position="25"/>
    </location>
</feature>